<dbReference type="PANTHER" id="PTHR11616:SF321">
    <property type="entry name" value="SODIUM-DEPENDENT NUTRIENT AMINO ACID TRANSPORTER 1-RELATED"/>
    <property type="match status" value="1"/>
</dbReference>
<dbReference type="EMBL" id="OU895879">
    <property type="protein sequence ID" value="CAG9807698.1"/>
    <property type="molecule type" value="Genomic_DNA"/>
</dbReference>
<reference evidence="19" key="1">
    <citation type="submission" date="2022-01" db="EMBL/GenBank/DDBJ databases">
        <authorList>
            <person name="King R."/>
        </authorList>
    </citation>
    <scope>NUCLEOTIDE SEQUENCE</scope>
</reference>
<evidence type="ECO:0000256" key="17">
    <source>
        <dbReference type="SAM" id="MobiDB-lite"/>
    </source>
</evidence>
<dbReference type="GO" id="GO:0005283">
    <property type="term" value="F:amino acid:sodium symporter activity"/>
    <property type="evidence" value="ECO:0007669"/>
    <property type="project" value="TreeGrafter"/>
</dbReference>
<feature type="compositionally biased region" description="Basic and acidic residues" evidence="17">
    <location>
        <begin position="52"/>
        <end position="69"/>
    </location>
</feature>
<evidence type="ECO:0000256" key="1">
    <source>
        <dbReference type="ARBA" id="ARBA00004141"/>
    </source>
</evidence>
<feature type="binding site" evidence="14">
    <location>
        <position position="427"/>
    </location>
    <ligand>
        <name>Na(+)</name>
        <dbReference type="ChEBI" id="CHEBI:29101"/>
        <label>1</label>
    </ligand>
</feature>
<dbReference type="Pfam" id="PF00209">
    <property type="entry name" value="SNF"/>
    <property type="match status" value="1"/>
</dbReference>
<dbReference type="SUPFAM" id="SSF161070">
    <property type="entry name" value="SNF-like"/>
    <property type="match status" value="1"/>
</dbReference>
<keyword evidence="3 16" id="KW-0813">Transport</keyword>
<evidence type="ECO:0000256" key="14">
    <source>
        <dbReference type="PIRSR" id="PIRSR600175-1"/>
    </source>
</evidence>
<reference evidence="19" key="2">
    <citation type="submission" date="2022-10" db="EMBL/GenBank/DDBJ databases">
        <authorList>
            <consortium name="ENA_rothamsted_submissions"/>
            <consortium name="culmorum"/>
            <person name="King R."/>
        </authorList>
    </citation>
    <scope>NUCLEOTIDE SEQUENCE</scope>
</reference>
<dbReference type="PROSITE" id="PS50267">
    <property type="entry name" value="NA_NEUROTRAN_SYMP_3"/>
    <property type="match status" value="1"/>
</dbReference>
<feature type="transmembrane region" description="Helical" evidence="18">
    <location>
        <begin position="355"/>
        <end position="375"/>
    </location>
</feature>
<dbReference type="GO" id="GO:0089718">
    <property type="term" value="P:amino acid import across plasma membrane"/>
    <property type="evidence" value="ECO:0007669"/>
    <property type="project" value="TreeGrafter"/>
</dbReference>
<keyword evidence="14" id="KW-0479">Metal-binding</keyword>
<keyword evidence="11" id="KW-0325">Glycoprotein</keyword>
<keyword evidence="12" id="KW-0739">Sodium transport</keyword>
<evidence type="ECO:0000256" key="4">
    <source>
        <dbReference type="ARBA" id="ARBA00022692"/>
    </source>
</evidence>
<keyword evidence="4 16" id="KW-0812">Transmembrane</keyword>
<dbReference type="CDD" id="cd10324">
    <property type="entry name" value="SLC6sbd"/>
    <property type="match status" value="1"/>
</dbReference>
<feature type="transmembrane region" description="Helical" evidence="18">
    <location>
        <begin position="74"/>
        <end position="92"/>
    </location>
</feature>
<organism evidence="19 20">
    <name type="scientific">Chironomus riparius</name>
    <dbReference type="NCBI Taxonomy" id="315576"/>
    <lineage>
        <taxon>Eukaryota</taxon>
        <taxon>Metazoa</taxon>
        <taxon>Ecdysozoa</taxon>
        <taxon>Arthropoda</taxon>
        <taxon>Hexapoda</taxon>
        <taxon>Insecta</taxon>
        <taxon>Pterygota</taxon>
        <taxon>Neoptera</taxon>
        <taxon>Endopterygota</taxon>
        <taxon>Diptera</taxon>
        <taxon>Nematocera</taxon>
        <taxon>Chironomoidea</taxon>
        <taxon>Chironomidae</taxon>
        <taxon>Chironominae</taxon>
        <taxon>Chironomus</taxon>
    </lineage>
</organism>
<feature type="transmembrane region" description="Helical" evidence="18">
    <location>
        <begin position="414"/>
        <end position="439"/>
    </location>
</feature>
<dbReference type="InterPro" id="IPR000175">
    <property type="entry name" value="Na/ntran_symport"/>
</dbReference>
<evidence type="ECO:0000256" key="15">
    <source>
        <dbReference type="PIRSR" id="PIRSR600175-2"/>
    </source>
</evidence>
<evidence type="ECO:0000256" key="8">
    <source>
        <dbReference type="ARBA" id="ARBA00023053"/>
    </source>
</evidence>
<evidence type="ECO:0000256" key="16">
    <source>
        <dbReference type="RuleBase" id="RU003732"/>
    </source>
</evidence>
<feature type="binding site" evidence="14">
    <location>
        <position position="86"/>
    </location>
    <ligand>
        <name>Na(+)</name>
        <dbReference type="ChEBI" id="CHEBI:29101"/>
        <label>1</label>
    </ligand>
</feature>
<keyword evidence="9" id="KW-0406">Ion transport</keyword>
<keyword evidence="10 18" id="KW-0472">Membrane</keyword>
<keyword evidence="20" id="KW-1185">Reference proteome</keyword>
<dbReference type="Proteomes" id="UP001153620">
    <property type="component" value="Chromosome 3"/>
</dbReference>
<dbReference type="NCBIfam" id="NF037979">
    <property type="entry name" value="Na_transp"/>
    <property type="match status" value="1"/>
</dbReference>
<evidence type="ECO:0000256" key="2">
    <source>
        <dbReference type="ARBA" id="ARBA00006459"/>
    </source>
</evidence>
<feature type="binding site" evidence="14">
    <location>
        <position position="324"/>
    </location>
    <ligand>
        <name>Na(+)</name>
        <dbReference type="ChEBI" id="CHEBI:29101"/>
        <label>1</label>
    </ligand>
</feature>
<proteinExistence type="inferred from homology"/>
<evidence type="ECO:0000256" key="10">
    <source>
        <dbReference type="ARBA" id="ARBA00023136"/>
    </source>
</evidence>
<evidence type="ECO:0000313" key="19">
    <source>
        <dbReference type="EMBL" id="CAG9807698.1"/>
    </source>
</evidence>
<feature type="binding site" evidence="14">
    <location>
        <position position="90"/>
    </location>
    <ligand>
        <name>Na(+)</name>
        <dbReference type="ChEBI" id="CHEBI:29101"/>
        <label>1</label>
    </ligand>
</feature>
<evidence type="ECO:0000313" key="20">
    <source>
        <dbReference type="Proteomes" id="UP001153620"/>
    </source>
</evidence>
<feature type="transmembrane region" description="Helical" evidence="18">
    <location>
        <begin position="241"/>
        <end position="259"/>
    </location>
</feature>
<keyword evidence="8 14" id="KW-0915">Sodium</keyword>
<evidence type="ECO:0000256" key="6">
    <source>
        <dbReference type="ARBA" id="ARBA00022970"/>
    </source>
</evidence>
<feature type="transmembrane region" description="Helical" evidence="18">
    <location>
        <begin position="313"/>
        <end position="334"/>
    </location>
</feature>
<comment type="function">
    <text evidence="13">Unusual broad substrate spectrum amino acid:sodium cotransporter that promotes absorption of the D isomers of essential amino acids. Neutral amino acids are the preferred substrates, especially methionine and phenylalanine.</text>
</comment>
<protein>
    <recommendedName>
        <fullName evidence="16">Transporter</fullName>
    </recommendedName>
</protein>
<feature type="transmembrane region" description="Helical" evidence="18">
    <location>
        <begin position="480"/>
        <end position="504"/>
    </location>
</feature>
<dbReference type="InterPro" id="IPR037272">
    <property type="entry name" value="SNS_sf"/>
</dbReference>
<evidence type="ECO:0000256" key="12">
    <source>
        <dbReference type="ARBA" id="ARBA00023201"/>
    </source>
</evidence>
<feature type="region of interest" description="Disordered" evidence="17">
    <location>
        <begin position="40"/>
        <end position="69"/>
    </location>
</feature>
<feature type="transmembrane region" description="Helical" evidence="18">
    <location>
        <begin position="525"/>
        <end position="544"/>
    </location>
</feature>
<dbReference type="GO" id="GO:0005886">
    <property type="term" value="C:plasma membrane"/>
    <property type="evidence" value="ECO:0007669"/>
    <property type="project" value="TreeGrafter"/>
</dbReference>
<keyword evidence="6" id="KW-0029">Amino-acid transport</keyword>
<dbReference type="GO" id="GO:0046872">
    <property type="term" value="F:metal ion binding"/>
    <property type="evidence" value="ECO:0007669"/>
    <property type="project" value="UniProtKB-KW"/>
</dbReference>
<feature type="transmembrane region" description="Helical" evidence="18">
    <location>
        <begin position="451"/>
        <end position="468"/>
    </location>
</feature>
<dbReference type="GO" id="GO:0015179">
    <property type="term" value="F:L-amino acid transmembrane transporter activity"/>
    <property type="evidence" value="ECO:0007669"/>
    <property type="project" value="TreeGrafter"/>
</dbReference>
<gene>
    <name evidence="19" type="ORF">CHIRRI_LOCUS10544</name>
</gene>
<name>A0A9N9S211_9DIPT</name>
<evidence type="ECO:0000256" key="11">
    <source>
        <dbReference type="ARBA" id="ARBA00023180"/>
    </source>
</evidence>
<comment type="similarity">
    <text evidence="2 16">Belongs to the sodium:neurotransmitter symporter (SNF) (TC 2.A.22) family.</text>
</comment>
<feature type="transmembrane region" description="Helical" evidence="18">
    <location>
        <begin position="559"/>
        <end position="584"/>
    </location>
</feature>
<feature type="binding site" evidence="14">
    <location>
        <position position="423"/>
    </location>
    <ligand>
        <name>Na(+)</name>
        <dbReference type="ChEBI" id="CHEBI:29101"/>
        <label>1</label>
    </ligand>
</feature>
<evidence type="ECO:0000256" key="3">
    <source>
        <dbReference type="ARBA" id="ARBA00022448"/>
    </source>
</evidence>
<evidence type="ECO:0000256" key="7">
    <source>
        <dbReference type="ARBA" id="ARBA00022989"/>
    </source>
</evidence>
<dbReference type="PANTHER" id="PTHR11616">
    <property type="entry name" value="SODIUM/CHLORIDE DEPENDENT TRANSPORTER"/>
    <property type="match status" value="1"/>
</dbReference>
<comment type="subcellular location">
    <subcellularLocation>
        <location evidence="1">Membrane</location>
        <topology evidence="1">Multi-pass membrane protein</topology>
    </subcellularLocation>
</comment>
<evidence type="ECO:0000256" key="5">
    <source>
        <dbReference type="ARBA" id="ARBA00022847"/>
    </source>
</evidence>
<feature type="disulfide bond" evidence="15">
    <location>
        <begin position="188"/>
        <end position="196"/>
    </location>
</feature>
<evidence type="ECO:0000256" key="9">
    <source>
        <dbReference type="ARBA" id="ARBA00023065"/>
    </source>
</evidence>
<feature type="transmembrane region" description="Helical" evidence="18">
    <location>
        <begin position="154"/>
        <end position="176"/>
    </location>
</feature>
<evidence type="ECO:0000256" key="18">
    <source>
        <dbReference type="SAM" id="Phobius"/>
    </source>
</evidence>
<feature type="transmembrane region" description="Helical" evidence="18">
    <location>
        <begin position="104"/>
        <end position="124"/>
    </location>
</feature>
<accession>A0A9N9S211</accession>
<keyword evidence="5 16" id="KW-0769">Symport</keyword>
<evidence type="ECO:0000256" key="13">
    <source>
        <dbReference type="ARBA" id="ARBA00037785"/>
    </source>
</evidence>
<dbReference type="OrthoDB" id="6581954at2759"/>
<feature type="transmembrane region" description="Helical" evidence="18">
    <location>
        <begin position="271"/>
        <end position="293"/>
    </location>
</feature>
<keyword evidence="15" id="KW-1015">Disulfide bond</keyword>
<sequence length="624" mass="70136">MMYGHDNPTFIGDTIYTVPPGEYRQNITQFYPGKYQQTFPPAQPPTQLEANEGEKTADKKEKKPPKERDSWGKGIEFLLSCIAMSVGLGNIWRFPFIALENGGGAFVIPYIIVLVLIGKPIYFMEMVFGQFSSRGSVKVFDCVPAMRGVGVGQIVSVAIVATYYSSLMALTLSYFANSFRQILPWGSCKDEWNVTCIPSGYREDSNMTWTNSTKSSAELYFLKDVLRAKDSIDDGIGVPNWTLVTFLAISWGIVFLILIKGVRSSGKASYVLAIFPYFVLSILFVRAITLPGSMNGIRYFLTPQWDKILDPKVWYAAVTQVFFSLSVCFGNIIMYSSYNKFGHNVYRDSNIVTTIDTFTSLLAGCCIFGILGHLAHELNVDDISTVVKSGAGLAFISYPDAISKFKTFPQVFSVLFFMMLYLLGIGSNVAMVSSIMTIIRDRFKKVKNWHAALVISILGTILGSVYMTPGGQSVLKLVDYYGASFIAFVLAIAELYTFSYIYGVDRFCNDIQFMLNFRPNWYWRTCWRYITPGLMTVILVYTLLTLEPLKDGDRDYPQIAYVIGWCISALGLIQLPIFAIYAICKQKGNTLWDKIKGAFKPTSNWGPRDSALNAKYKEYIRTID</sequence>
<dbReference type="PROSITE" id="PS00610">
    <property type="entry name" value="NA_NEUROTRAN_SYMP_1"/>
    <property type="match status" value="1"/>
</dbReference>
<dbReference type="PRINTS" id="PR00176">
    <property type="entry name" value="NANEUSMPORT"/>
</dbReference>
<keyword evidence="7 18" id="KW-1133">Transmembrane helix</keyword>
<dbReference type="AlphaFoldDB" id="A0A9N9S211"/>